<sequence length="56" mass="6714">MNLFTSCSTTFLLRSLLRNTKRHIKQPGIMEQRASESFSKLWIKWNRKAWGRLKMS</sequence>
<organism evidence="1">
    <name type="scientific">Anguilla anguilla</name>
    <name type="common">European freshwater eel</name>
    <name type="synonym">Muraena anguilla</name>
    <dbReference type="NCBI Taxonomy" id="7936"/>
    <lineage>
        <taxon>Eukaryota</taxon>
        <taxon>Metazoa</taxon>
        <taxon>Chordata</taxon>
        <taxon>Craniata</taxon>
        <taxon>Vertebrata</taxon>
        <taxon>Euteleostomi</taxon>
        <taxon>Actinopterygii</taxon>
        <taxon>Neopterygii</taxon>
        <taxon>Teleostei</taxon>
        <taxon>Anguilliformes</taxon>
        <taxon>Anguillidae</taxon>
        <taxon>Anguilla</taxon>
    </lineage>
</organism>
<name>A0A0E9PSX6_ANGAN</name>
<protein>
    <submittedName>
        <fullName evidence="1">Uncharacterized protein</fullName>
    </submittedName>
</protein>
<accession>A0A0E9PSX6</accession>
<dbReference type="AlphaFoldDB" id="A0A0E9PSX6"/>
<evidence type="ECO:0000313" key="1">
    <source>
        <dbReference type="EMBL" id="JAH06953.1"/>
    </source>
</evidence>
<reference evidence="1" key="1">
    <citation type="submission" date="2014-11" db="EMBL/GenBank/DDBJ databases">
        <authorList>
            <person name="Amaro Gonzalez C."/>
        </authorList>
    </citation>
    <scope>NUCLEOTIDE SEQUENCE</scope>
</reference>
<proteinExistence type="predicted"/>
<dbReference type="EMBL" id="GBXM01101624">
    <property type="protein sequence ID" value="JAH06953.1"/>
    <property type="molecule type" value="Transcribed_RNA"/>
</dbReference>
<reference evidence="1" key="2">
    <citation type="journal article" date="2015" name="Fish Shellfish Immunol.">
        <title>Early steps in the European eel (Anguilla anguilla)-Vibrio vulnificus interaction in the gills: Role of the RtxA13 toxin.</title>
        <authorList>
            <person name="Callol A."/>
            <person name="Pajuelo D."/>
            <person name="Ebbesson L."/>
            <person name="Teles M."/>
            <person name="MacKenzie S."/>
            <person name="Amaro C."/>
        </authorList>
    </citation>
    <scope>NUCLEOTIDE SEQUENCE</scope>
</reference>